<dbReference type="Proteomes" id="UP000008672">
    <property type="component" value="Unassembled WGS sequence"/>
</dbReference>
<name>H3AJP4_LATCH</name>
<dbReference type="HOGENOM" id="CLU_107849_2_0_1"/>
<reference evidence="2" key="1">
    <citation type="submission" date="2011-08" db="EMBL/GenBank/DDBJ databases">
        <title>The draft genome of Latimeria chalumnae.</title>
        <authorList>
            <person name="Di Palma F."/>
            <person name="Alfoldi J."/>
            <person name="Johnson J."/>
            <person name="Berlin A."/>
            <person name="Gnerre S."/>
            <person name="Jaffe D."/>
            <person name="MacCallum I."/>
            <person name="Young S."/>
            <person name="Walker B.J."/>
            <person name="Lander E."/>
            <person name="Lindblad-Toh K."/>
        </authorList>
    </citation>
    <scope>NUCLEOTIDE SEQUENCE [LARGE SCALE GENOMIC DNA]</scope>
    <source>
        <strain evidence="2">Wild caught</strain>
    </source>
</reference>
<organism evidence="1 2">
    <name type="scientific">Latimeria chalumnae</name>
    <name type="common">Coelacanth</name>
    <dbReference type="NCBI Taxonomy" id="7897"/>
    <lineage>
        <taxon>Eukaryota</taxon>
        <taxon>Metazoa</taxon>
        <taxon>Chordata</taxon>
        <taxon>Craniata</taxon>
        <taxon>Vertebrata</taxon>
        <taxon>Euteleostomi</taxon>
        <taxon>Coelacanthiformes</taxon>
        <taxon>Coelacanthidae</taxon>
        <taxon>Latimeria</taxon>
    </lineage>
</organism>
<sequence length="143" mass="16576">MFFENKHFHTLGYSEKVGNYALQISHKKSTSTVYYRIWCTNKILHQSSQIADTVEFLQTRLDKGLSLSSFRSQVVTLDAIKRFLIAVKLLRPPVRQMMPQWDLNLVLNALIHPPIELLENIHKFFLSVNVALLIVLILARRVS</sequence>
<dbReference type="Ensembl" id="ENSLACT00000009941.1">
    <property type="protein sequence ID" value="ENSLACP00000009865.1"/>
    <property type="gene ID" value="ENSLACG00000008700.1"/>
</dbReference>
<keyword evidence="2" id="KW-1185">Reference proteome</keyword>
<dbReference type="EMBL" id="AFYH01191893">
    <property type="status" value="NOT_ANNOTATED_CDS"/>
    <property type="molecule type" value="Genomic_DNA"/>
</dbReference>
<dbReference type="InParanoid" id="H3AJP4"/>
<proteinExistence type="predicted"/>
<protein>
    <submittedName>
        <fullName evidence="1">Uncharacterized protein</fullName>
    </submittedName>
</protein>
<accession>H3AJP4</accession>
<evidence type="ECO:0000313" key="2">
    <source>
        <dbReference type="Proteomes" id="UP000008672"/>
    </source>
</evidence>
<evidence type="ECO:0000313" key="1">
    <source>
        <dbReference type="Ensembl" id="ENSLACP00000009865.1"/>
    </source>
</evidence>
<dbReference type="PANTHER" id="PTHR33066">
    <property type="entry name" value="INTEGRASE_SAM-LIKE_N DOMAIN-CONTAINING PROTEIN"/>
    <property type="match status" value="1"/>
</dbReference>
<reference evidence="1" key="3">
    <citation type="submission" date="2025-09" db="UniProtKB">
        <authorList>
            <consortium name="Ensembl"/>
        </authorList>
    </citation>
    <scope>IDENTIFICATION</scope>
</reference>
<dbReference type="PANTHER" id="PTHR33066:SF2">
    <property type="entry name" value="FILAGGRIN-2-LIKE"/>
    <property type="match status" value="1"/>
</dbReference>
<dbReference type="AlphaFoldDB" id="H3AJP4"/>
<dbReference type="GeneTree" id="ENSGT01150000288916"/>
<reference evidence="1" key="2">
    <citation type="submission" date="2025-08" db="UniProtKB">
        <authorList>
            <consortium name="Ensembl"/>
        </authorList>
    </citation>
    <scope>IDENTIFICATION</scope>
</reference>